<accession>A0A1Q9CFX5</accession>
<gene>
    <name evidence="2" type="ORF">AK812_SmicGene37665</name>
</gene>
<proteinExistence type="predicted"/>
<sequence>MVKTRRVYVVTSNPERVPEFQKLLQHYGIEVLPASPYGYRTKKHGPKALLPLVTKLLSHSTETFWTKSVMYESVLLLCHGSSEHADAPGREFVDGERVTVRATLTVWCHKTVKKDEASSGLCDPQVEQFVYRYEMDAKIDLSKRQAPQPNVFNWDDVVVDPYSGLSYHEKKQLGFKVSPRDMMLSQYLQDHVHYRTRRVCRYNPLEAKRAVEFGDGSLVSRFFKKNEHLFASFPEQHGLCNVFKSVLNSGIFLRAAITRREFIYWLPGLNAGVPLVPKDDAIHEATFQAHDLTHFLLPDLLFTGEHSSLNRRLYIIYRMLIEAITLVYADMLFVEALRRGGLEYDWTKRKIWPLFRDSGLDPFPDTAEPQRTLSVFHALLEANVAYCLLGDDTKYRELMSNHLGTPVAEVPTALQDFKDKYMPFFVEDFRWTSQNYACMAEKASEMSRWWQLAAPLRRILGQEEAGPGASGLQTISEFADKVRAAETTDGRGLVWAAFEEVFRSRVAPVFLGPVRLETDQAKMLFTAFGRYMMGQCILLARFSFLPESHQCHAEILRVMQAAKDAGGRLEEEAMMNLRQSFESYVDLLVARQLISADDALTFKEVCPLFDPCFASYDEPLSQYEQLQRVSQEILGGSGADTSKPTWELQALTSSSGVESQGRDKKVEVDKVKKSEPLPRGGWNPHAQNKGKKLRWVPKQK</sequence>
<dbReference type="OMA" id="PFFVEDY"/>
<dbReference type="Proteomes" id="UP000186817">
    <property type="component" value="Unassembled WGS sequence"/>
</dbReference>
<dbReference type="AlphaFoldDB" id="A0A1Q9CFX5"/>
<protein>
    <submittedName>
        <fullName evidence="2">Uncharacterized protein</fullName>
    </submittedName>
</protein>
<comment type="caution">
    <text evidence="2">The sequence shown here is derived from an EMBL/GenBank/DDBJ whole genome shotgun (WGS) entry which is preliminary data.</text>
</comment>
<dbReference type="EMBL" id="LSRX01001252">
    <property type="protein sequence ID" value="OLP81757.1"/>
    <property type="molecule type" value="Genomic_DNA"/>
</dbReference>
<evidence type="ECO:0000313" key="3">
    <source>
        <dbReference type="Proteomes" id="UP000186817"/>
    </source>
</evidence>
<feature type="region of interest" description="Disordered" evidence="1">
    <location>
        <begin position="652"/>
        <end position="700"/>
    </location>
</feature>
<organism evidence="2 3">
    <name type="scientific">Symbiodinium microadriaticum</name>
    <name type="common">Dinoflagellate</name>
    <name type="synonym">Zooxanthella microadriatica</name>
    <dbReference type="NCBI Taxonomy" id="2951"/>
    <lineage>
        <taxon>Eukaryota</taxon>
        <taxon>Sar</taxon>
        <taxon>Alveolata</taxon>
        <taxon>Dinophyceae</taxon>
        <taxon>Suessiales</taxon>
        <taxon>Symbiodiniaceae</taxon>
        <taxon>Symbiodinium</taxon>
    </lineage>
</organism>
<name>A0A1Q9CFX5_SYMMI</name>
<evidence type="ECO:0000313" key="2">
    <source>
        <dbReference type="EMBL" id="OLP81757.1"/>
    </source>
</evidence>
<evidence type="ECO:0000256" key="1">
    <source>
        <dbReference type="SAM" id="MobiDB-lite"/>
    </source>
</evidence>
<feature type="compositionally biased region" description="Basic and acidic residues" evidence="1">
    <location>
        <begin position="660"/>
        <end position="676"/>
    </location>
</feature>
<reference evidence="2 3" key="1">
    <citation type="submission" date="2016-02" db="EMBL/GenBank/DDBJ databases">
        <title>Genome analysis of coral dinoflagellate symbionts highlights evolutionary adaptations to a symbiotic lifestyle.</title>
        <authorList>
            <person name="Aranda M."/>
            <person name="Li Y."/>
            <person name="Liew Y.J."/>
            <person name="Baumgarten S."/>
            <person name="Simakov O."/>
            <person name="Wilson M."/>
            <person name="Piel J."/>
            <person name="Ashoor H."/>
            <person name="Bougouffa S."/>
            <person name="Bajic V.B."/>
            <person name="Ryu T."/>
            <person name="Ravasi T."/>
            <person name="Bayer T."/>
            <person name="Micklem G."/>
            <person name="Kim H."/>
            <person name="Bhak J."/>
            <person name="Lajeunesse T.C."/>
            <person name="Voolstra C.R."/>
        </authorList>
    </citation>
    <scope>NUCLEOTIDE SEQUENCE [LARGE SCALE GENOMIC DNA]</scope>
    <source>
        <strain evidence="2 3">CCMP2467</strain>
    </source>
</reference>
<keyword evidence="3" id="KW-1185">Reference proteome</keyword>
<feature type="compositionally biased region" description="Basic residues" evidence="1">
    <location>
        <begin position="688"/>
        <end position="700"/>
    </location>
</feature>
<dbReference type="OrthoDB" id="439792at2759"/>